<dbReference type="AlphaFoldDB" id="A0A8J2XJ39"/>
<protein>
    <submittedName>
        <fullName evidence="2">Uncharacterized protein</fullName>
    </submittedName>
</protein>
<evidence type="ECO:0000313" key="3">
    <source>
        <dbReference type="Proteomes" id="UP000602050"/>
    </source>
</evidence>
<evidence type="ECO:0000256" key="1">
    <source>
        <dbReference type="SAM" id="Phobius"/>
    </source>
</evidence>
<proteinExistence type="predicted"/>
<evidence type="ECO:0000313" key="2">
    <source>
        <dbReference type="EMBL" id="GFZ87831.1"/>
    </source>
</evidence>
<feature type="transmembrane region" description="Helical" evidence="1">
    <location>
        <begin position="176"/>
        <end position="194"/>
    </location>
</feature>
<keyword evidence="3" id="KW-1185">Reference proteome</keyword>
<feature type="transmembrane region" description="Helical" evidence="1">
    <location>
        <begin position="54"/>
        <end position="77"/>
    </location>
</feature>
<reference evidence="2" key="2">
    <citation type="submission" date="2020-09" db="EMBL/GenBank/DDBJ databases">
        <authorList>
            <person name="Sun Q."/>
            <person name="Zhou Y."/>
        </authorList>
    </citation>
    <scope>NUCLEOTIDE SEQUENCE</scope>
    <source>
        <strain evidence="2">CGMCC 1.12360</strain>
    </source>
</reference>
<keyword evidence="1" id="KW-0812">Transmembrane</keyword>
<feature type="transmembrane region" description="Helical" evidence="1">
    <location>
        <begin position="206"/>
        <end position="233"/>
    </location>
</feature>
<dbReference type="RefSeq" id="WP_188393182.1">
    <property type="nucleotide sequence ID" value="NZ_BMEV01000076.1"/>
</dbReference>
<comment type="caution">
    <text evidence="2">The sequence shown here is derived from an EMBL/GenBank/DDBJ whole genome shotgun (WGS) entry which is preliminary data.</text>
</comment>
<reference evidence="2" key="1">
    <citation type="journal article" date="2014" name="Int. J. Syst. Evol. Microbiol.">
        <title>Complete genome sequence of Corynebacterium casei LMG S-19264T (=DSM 44701T), isolated from a smear-ripened cheese.</title>
        <authorList>
            <consortium name="US DOE Joint Genome Institute (JGI-PGF)"/>
            <person name="Walter F."/>
            <person name="Albersmeier A."/>
            <person name="Kalinowski J."/>
            <person name="Ruckert C."/>
        </authorList>
    </citation>
    <scope>NUCLEOTIDE SEQUENCE</scope>
    <source>
        <strain evidence="2">CGMCC 1.12360</strain>
    </source>
</reference>
<sequence>MSFAELGKAVRKQFFYKFKLFFGLFYSLVITQAIAIVFSFNGTGSISSGQIGQIHFYSADIVLVFTFGWAFISALQLTTKPFRDNEYLFVFNRLSSHLSNLLFLLALSFIGGLSAYLSGYLLKVAVYMFFDFQLIGTNDITSPAVVVAGIITIVLYIWMFASLGYMVGSLVQFQKVFAILIPSIIIGCLILVALSESEAIIRIGKFYFFESSFLLVFIKTTATVCLCFLISAVSTNHLEVRK</sequence>
<gene>
    <name evidence="2" type="ORF">GCM10010978_29480</name>
</gene>
<feature type="transmembrane region" description="Helical" evidence="1">
    <location>
        <begin position="142"/>
        <end position="164"/>
    </location>
</feature>
<feature type="transmembrane region" description="Helical" evidence="1">
    <location>
        <begin position="98"/>
        <end position="122"/>
    </location>
</feature>
<organism evidence="2 3">
    <name type="scientific">Compostibacillus humi</name>
    <dbReference type="NCBI Taxonomy" id="1245525"/>
    <lineage>
        <taxon>Bacteria</taxon>
        <taxon>Bacillati</taxon>
        <taxon>Bacillota</taxon>
        <taxon>Bacilli</taxon>
        <taxon>Bacillales</taxon>
        <taxon>Bacillaceae</taxon>
        <taxon>Compostibacillus</taxon>
    </lineage>
</organism>
<accession>A0A8J2XJ39</accession>
<keyword evidence="1" id="KW-1133">Transmembrane helix</keyword>
<keyword evidence="1" id="KW-0472">Membrane</keyword>
<dbReference type="Proteomes" id="UP000602050">
    <property type="component" value="Unassembled WGS sequence"/>
</dbReference>
<dbReference type="EMBL" id="BMEV01000076">
    <property type="protein sequence ID" value="GFZ87831.1"/>
    <property type="molecule type" value="Genomic_DNA"/>
</dbReference>
<feature type="transmembrane region" description="Helical" evidence="1">
    <location>
        <begin position="20"/>
        <end position="42"/>
    </location>
</feature>
<name>A0A8J2XJ39_9BACI</name>